<dbReference type="STRING" id="1470563.SAMN05444000_1436"/>
<dbReference type="RefSeq" id="WP_073257150.1">
    <property type="nucleotide sequence ID" value="NZ_FQZQ01000043.1"/>
</dbReference>
<dbReference type="EMBL" id="FQZQ01000043">
    <property type="protein sequence ID" value="SHK59102.1"/>
    <property type="molecule type" value="Genomic_DNA"/>
</dbReference>
<name>A0A1M6TQ35_9RHOB</name>
<evidence type="ECO:0000256" key="1">
    <source>
        <dbReference type="ARBA" id="ARBA00012314"/>
    </source>
</evidence>
<dbReference type="GO" id="GO:0004096">
    <property type="term" value="F:catalase activity"/>
    <property type="evidence" value="ECO:0007669"/>
    <property type="project" value="InterPro"/>
</dbReference>
<dbReference type="GO" id="GO:0042744">
    <property type="term" value="P:hydrogen peroxide catabolic process"/>
    <property type="evidence" value="ECO:0007669"/>
    <property type="project" value="TreeGrafter"/>
</dbReference>
<dbReference type="PANTHER" id="PTHR11465">
    <property type="entry name" value="CATALASE"/>
    <property type="match status" value="1"/>
</dbReference>
<dbReference type="InterPro" id="IPR020835">
    <property type="entry name" value="Catalase_sf"/>
</dbReference>
<organism evidence="3 4">
    <name type="scientific">Shimia gijangensis</name>
    <dbReference type="NCBI Taxonomy" id="1470563"/>
    <lineage>
        <taxon>Bacteria</taxon>
        <taxon>Pseudomonadati</taxon>
        <taxon>Pseudomonadota</taxon>
        <taxon>Alphaproteobacteria</taxon>
        <taxon>Rhodobacterales</taxon>
        <taxon>Roseobacteraceae</taxon>
    </lineage>
</organism>
<protein>
    <recommendedName>
        <fullName evidence="1">catalase</fullName>
        <ecNumber evidence="1">1.11.1.6</ecNumber>
    </recommendedName>
</protein>
<evidence type="ECO:0000313" key="3">
    <source>
        <dbReference type="EMBL" id="SHK59102.1"/>
    </source>
</evidence>
<feature type="domain" description="Catalase core" evidence="2">
    <location>
        <begin position="2"/>
        <end position="343"/>
    </location>
</feature>
<dbReference type="InterPro" id="IPR011614">
    <property type="entry name" value="Catalase_core"/>
</dbReference>
<dbReference type="Pfam" id="PF00199">
    <property type="entry name" value="Catalase"/>
    <property type="match status" value="1"/>
</dbReference>
<accession>A0A1M6TQ35</accession>
<dbReference type="Proteomes" id="UP000183982">
    <property type="component" value="Unassembled WGS sequence"/>
</dbReference>
<sequence>MHYSDIAKRIVDELLRPDGSKDLRPVHAIGIGATGFFEPSEVAANYCKADHFVNPRTEATLRFSNGSGSKTEHDGWSDVRGMATRFHLSDGTDTDLIMMTLPEFFARTPQEFLDFTLAAKPTEVHWVSPWKKIWQMLHLIPPQPDPYPNEEISPNEGAMKFANANRFSQLAVFQAAGIGAPVSYLRAAYHAVHTFVVTGQDEVDRWVRFNWQPIDGVKNEDPLKTPKDTYLKGRLRDRLADHTSRFTLMMQIGETGDAFDDSTKPWPPHRQRIMMGTLTLNHAAADTREQDEYFEKLSFNPMLLTPGIRASDDPVLHLRKGAYAYSSGKRHANPCPFSGGAENDQ</sequence>
<dbReference type="Gene3D" id="1.20.1280.120">
    <property type="match status" value="1"/>
</dbReference>
<keyword evidence="4" id="KW-1185">Reference proteome</keyword>
<proteinExistence type="predicted"/>
<dbReference type="EC" id="1.11.1.6" evidence="1"/>
<dbReference type="SMART" id="SM01060">
    <property type="entry name" value="Catalase"/>
    <property type="match status" value="1"/>
</dbReference>
<dbReference type="PRINTS" id="PR00067">
    <property type="entry name" value="CATALASE"/>
</dbReference>
<dbReference type="GO" id="GO:0042542">
    <property type="term" value="P:response to hydrogen peroxide"/>
    <property type="evidence" value="ECO:0007669"/>
    <property type="project" value="TreeGrafter"/>
</dbReference>
<dbReference type="GO" id="GO:0005737">
    <property type="term" value="C:cytoplasm"/>
    <property type="evidence" value="ECO:0007669"/>
    <property type="project" value="TreeGrafter"/>
</dbReference>
<dbReference type="PANTHER" id="PTHR11465:SF62">
    <property type="entry name" value="CATALASE T"/>
    <property type="match status" value="1"/>
</dbReference>
<dbReference type="SUPFAM" id="SSF56634">
    <property type="entry name" value="Heme-dependent catalase-like"/>
    <property type="match status" value="1"/>
</dbReference>
<dbReference type="OrthoDB" id="9765610at2"/>
<dbReference type="AlphaFoldDB" id="A0A1M6TQ35"/>
<dbReference type="InterPro" id="IPR018028">
    <property type="entry name" value="Catalase"/>
</dbReference>
<reference evidence="4" key="1">
    <citation type="submission" date="2016-11" db="EMBL/GenBank/DDBJ databases">
        <authorList>
            <person name="Varghese N."/>
            <person name="Submissions S."/>
        </authorList>
    </citation>
    <scope>NUCLEOTIDE SEQUENCE [LARGE SCALE GENOMIC DNA]</scope>
    <source>
        <strain evidence="4">DSM 100564</strain>
    </source>
</reference>
<dbReference type="Gene3D" id="2.40.180.10">
    <property type="entry name" value="Catalase core domain"/>
    <property type="match status" value="1"/>
</dbReference>
<dbReference type="PROSITE" id="PS51402">
    <property type="entry name" value="CATALASE_3"/>
    <property type="match status" value="1"/>
</dbReference>
<evidence type="ECO:0000313" key="4">
    <source>
        <dbReference type="Proteomes" id="UP000183982"/>
    </source>
</evidence>
<evidence type="ECO:0000259" key="2">
    <source>
        <dbReference type="SMART" id="SM01060"/>
    </source>
</evidence>
<gene>
    <name evidence="3" type="ORF">SAMN05444000_1436</name>
</gene>
<dbReference type="GO" id="GO:0020037">
    <property type="term" value="F:heme binding"/>
    <property type="evidence" value="ECO:0007669"/>
    <property type="project" value="InterPro"/>
</dbReference>